<dbReference type="GO" id="GO:0006508">
    <property type="term" value="P:proteolysis"/>
    <property type="evidence" value="ECO:0007669"/>
    <property type="project" value="UniProtKB-KW"/>
</dbReference>
<dbReference type="InterPro" id="IPR006026">
    <property type="entry name" value="Peptidase_Metallo"/>
</dbReference>
<feature type="short sequence motif" description="Cysteine switch" evidence="12">
    <location>
        <begin position="120"/>
        <end position="140"/>
    </location>
</feature>
<proteinExistence type="inferred from homology"/>
<dbReference type="InterPro" id="IPR021190">
    <property type="entry name" value="Pept_M10A"/>
</dbReference>
<feature type="binding site" description="in inhibited form" evidence="11">
    <location>
        <position position="122"/>
    </location>
    <ligand>
        <name>Zn(2+)</name>
        <dbReference type="ChEBI" id="CHEBI:29105"/>
        <label>2</label>
        <note>catalytic</note>
    </ligand>
</feature>
<name>A0A2U1QM92_ARTAN</name>
<dbReference type="Gene3D" id="3.40.390.10">
    <property type="entry name" value="Collagenase (Catalytic Domain)"/>
    <property type="match status" value="2"/>
</dbReference>
<evidence type="ECO:0000313" key="15">
    <source>
        <dbReference type="Proteomes" id="UP000245207"/>
    </source>
</evidence>
<evidence type="ECO:0000256" key="8">
    <source>
        <dbReference type="ARBA" id="ARBA00023145"/>
    </source>
</evidence>
<dbReference type="GO" id="GO:0030198">
    <property type="term" value="P:extracellular matrix organization"/>
    <property type="evidence" value="ECO:0007669"/>
    <property type="project" value="TreeGrafter"/>
</dbReference>
<feature type="binding site" evidence="11">
    <location>
        <position position="264"/>
    </location>
    <ligand>
        <name>Zn(2+)</name>
        <dbReference type="ChEBI" id="CHEBI:29105"/>
        <label>2</label>
        <note>catalytic</note>
    </ligand>
</feature>
<dbReference type="STRING" id="35608.A0A2U1QM92"/>
<dbReference type="GO" id="GO:0031012">
    <property type="term" value="C:extracellular matrix"/>
    <property type="evidence" value="ECO:0007669"/>
    <property type="project" value="InterPro"/>
</dbReference>
<dbReference type="InterPro" id="IPR036365">
    <property type="entry name" value="PGBD-like_sf"/>
</dbReference>
<comment type="caution">
    <text evidence="14">The sequence shown here is derived from an EMBL/GenBank/DDBJ whole genome shotgun (WGS) entry which is preliminary data.</text>
</comment>
<evidence type="ECO:0000256" key="3">
    <source>
        <dbReference type="ARBA" id="ARBA00022723"/>
    </source>
</evidence>
<evidence type="ECO:0000256" key="5">
    <source>
        <dbReference type="ARBA" id="ARBA00022801"/>
    </source>
</evidence>
<dbReference type="Proteomes" id="UP000245207">
    <property type="component" value="Unassembled WGS sequence"/>
</dbReference>
<dbReference type="PANTHER" id="PTHR10201">
    <property type="entry name" value="MATRIX METALLOPROTEINASE"/>
    <property type="match status" value="1"/>
</dbReference>
<keyword evidence="11" id="KW-0106">Calcium</keyword>
<evidence type="ECO:0000256" key="11">
    <source>
        <dbReference type="PIRSR" id="PIRSR621190-2"/>
    </source>
</evidence>
<dbReference type="GO" id="GO:0004222">
    <property type="term" value="F:metalloendopeptidase activity"/>
    <property type="evidence" value="ECO:0007669"/>
    <property type="project" value="InterPro"/>
</dbReference>
<dbReference type="CDD" id="cd04278">
    <property type="entry name" value="ZnMc_MMP"/>
    <property type="match status" value="1"/>
</dbReference>
<dbReference type="SMART" id="SM00235">
    <property type="entry name" value="ZnMc"/>
    <property type="match status" value="2"/>
</dbReference>
<feature type="binding site" evidence="11">
    <location>
        <position position="213"/>
    </location>
    <ligand>
        <name>Zn(2+)</name>
        <dbReference type="ChEBI" id="CHEBI:29105"/>
        <label>1</label>
    </ligand>
</feature>
<dbReference type="Pfam" id="PF01471">
    <property type="entry name" value="PG_binding_1"/>
    <property type="match status" value="1"/>
</dbReference>
<feature type="binding site" evidence="11">
    <location>
        <position position="260"/>
    </location>
    <ligand>
        <name>Zn(2+)</name>
        <dbReference type="ChEBI" id="CHEBI:29105"/>
        <label>2</label>
        <note>catalytic</note>
    </ligand>
</feature>
<comment type="cofactor">
    <cofactor evidence="11">
        <name>Ca(2+)</name>
        <dbReference type="ChEBI" id="CHEBI:29108"/>
    </cofactor>
    <text evidence="11">Can bind about 5 Ca(2+) ions per subunit.</text>
</comment>
<keyword evidence="3 11" id="KW-0479">Metal-binding</keyword>
<feature type="domain" description="Peptidase metallopeptidase" evidence="13">
    <location>
        <begin position="148"/>
        <end position="304"/>
    </location>
</feature>
<feature type="binding site" evidence="11">
    <location>
        <position position="201"/>
    </location>
    <ligand>
        <name>Ca(2+)</name>
        <dbReference type="ChEBI" id="CHEBI:29108"/>
        <label>2</label>
    </ligand>
</feature>
<feature type="binding site" evidence="11">
    <location>
        <position position="278"/>
    </location>
    <ligand>
        <name>Zn(2+)</name>
        <dbReference type="ChEBI" id="CHEBI:29105"/>
        <label>2</label>
        <note>catalytic</note>
    </ligand>
</feature>
<feature type="binding site" evidence="11">
    <location>
        <position position="211"/>
    </location>
    <ligand>
        <name>Zn(2+)</name>
        <dbReference type="ChEBI" id="CHEBI:29105"/>
        <label>1</label>
    </ligand>
</feature>
<evidence type="ECO:0000256" key="6">
    <source>
        <dbReference type="ARBA" id="ARBA00022833"/>
    </source>
</evidence>
<comment type="similarity">
    <text evidence="1">Belongs to the peptidase M10A family. Matrix metalloproteinases (MMPs) subfamily.</text>
</comment>
<dbReference type="InterPro" id="IPR024079">
    <property type="entry name" value="MetalloPept_cat_dom_sf"/>
</dbReference>
<keyword evidence="2" id="KW-0645">Protease</keyword>
<evidence type="ECO:0000256" key="1">
    <source>
        <dbReference type="ARBA" id="ARBA00009614"/>
    </source>
</evidence>
<keyword evidence="15" id="KW-1185">Reference proteome</keyword>
<evidence type="ECO:0000313" key="14">
    <source>
        <dbReference type="EMBL" id="PWA99077.1"/>
    </source>
</evidence>
<dbReference type="InterPro" id="IPR002477">
    <property type="entry name" value="Peptidoglycan-bd-like"/>
</dbReference>
<protein>
    <submittedName>
        <fullName evidence="14">Peptidase M10A, Metallopeptidase, catalytic domain protein</fullName>
    </submittedName>
</protein>
<dbReference type="InterPro" id="IPR021158">
    <property type="entry name" value="Pept_M10A_Zn_BS"/>
</dbReference>
<dbReference type="Pfam" id="PF00413">
    <property type="entry name" value="Peptidase_M10"/>
    <property type="match status" value="2"/>
</dbReference>
<feature type="active site" evidence="10">
    <location>
        <position position="261"/>
    </location>
</feature>
<evidence type="ECO:0000256" key="4">
    <source>
        <dbReference type="ARBA" id="ARBA00022729"/>
    </source>
</evidence>
<dbReference type="GO" id="GO:0030574">
    <property type="term" value="P:collagen catabolic process"/>
    <property type="evidence" value="ECO:0007669"/>
    <property type="project" value="TreeGrafter"/>
</dbReference>
<feature type="binding site" evidence="11">
    <location>
        <position position="270"/>
    </location>
    <ligand>
        <name>Zn(2+)</name>
        <dbReference type="ChEBI" id="CHEBI:29105"/>
        <label>2</label>
        <note>catalytic</note>
    </ligand>
</feature>
<feature type="binding site" evidence="11">
    <location>
        <position position="236"/>
    </location>
    <ligand>
        <name>Zn(2+)</name>
        <dbReference type="ChEBI" id="CHEBI:29105"/>
        <label>1</label>
    </ligand>
</feature>
<dbReference type="FunFam" id="3.40.390.10:FF:000018">
    <property type="entry name" value="Metalloendoproteinase 1"/>
    <property type="match status" value="1"/>
</dbReference>
<dbReference type="InterPro" id="IPR033739">
    <property type="entry name" value="M10A_MMP"/>
</dbReference>
<keyword evidence="8" id="KW-0865">Zymogen</keyword>
<feature type="domain" description="Peptidase metallopeptidase" evidence="13">
    <location>
        <begin position="305"/>
        <end position="416"/>
    </location>
</feature>
<evidence type="ECO:0000256" key="2">
    <source>
        <dbReference type="ARBA" id="ARBA00022670"/>
    </source>
</evidence>
<gene>
    <name evidence="14" type="ORF">CTI12_AA013220</name>
</gene>
<dbReference type="OrthoDB" id="406838at2759"/>
<keyword evidence="5" id="KW-0378">Hydrolase</keyword>
<feature type="binding site" evidence="11">
    <location>
        <position position="226"/>
    </location>
    <ligand>
        <name>Zn(2+)</name>
        <dbReference type="ChEBI" id="CHEBI:29105"/>
        <label>1</label>
    </ligand>
</feature>
<comment type="cofactor">
    <cofactor evidence="11">
        <name>Zn(2+)</name>
        <dbReference type="ChEBI" id="CHEBI:29105"/>
    </cofactor>
    <text evidence="11">Binds 2 Zn(2+) ions per subunit.</text>
</comment>
<dbReference type="EMBL" id="PKPP01000036">
    <property type="protein sequence ID" value="PWA99077.1"/>
    <property type="molecule type" value="Genomic_DNA"/>
</dbReference>
<dbReference type="PRINTS" id="PR00138">
    <property type="entry name" value="MATRIXIN"/>
</dbReference>
<evidence type="ECO:0000256" key="10">
    <source>
        <dbReference type="PIRSR" id="PIRSR621190-1"/>
    </source>
</evidence>
<feature type="binding site" evidence="11">
    <location>
        <position position="218"/>
    </location>
    <ligand>
        <name>Ca(2+)</name>
        <dbReference type="ChEBI" id="CHEBI:29108"/>
        <label>3</label>
    </ligand>
</feature>
<keyword evidence="6 11" id="KW-0862">Zinc</keyword>
<keyword evidence="7" id="KW-0482">Metalloprotease</keyword>
<accession>A0A2U1QM92</accession>
<dbReference type="PROSITE" id="PS00546">
    <property type="entry name" value="CYSTEINE_SWITCH"/>
    <property type="match status" value="1"/>
</dbReference>
<reference evidence="14 15" key="1">
    <citation type="journal article" date="2018" name="Mol. Plant">
        <title>The genome of Artemisia annua provides insight into the evolution of Asteraceae family and artemisinin biosynthesis.</title>
        <authorList>
            <person name="Shen Q."/>
            <person name="Zhang L."/>
            <person name="Liao Z."/>
            <person name="Wang S."/>
            <person name="Yan T."/>
            <person name="Shi P."/>
            <person name="Liu M."/>
            <person name="Fu X."/>
            <person name="Pan Q."/>
            <person name="Wang Y."/>
            <person name="Lv Z."/>
            <person name="Lu X."/>
            <person name="Zhang F."/>
            <person name="Jiang W."/>
            <person name="Ma Y."/>
            <person name="Chen M."/>
            <person name="Hao X."/>
            <person name="Li L."/>
            <person name="Tang Y."/>
            <person name="Lv G."/>
            <person name="Zhou Y."/>
            <person name="Sun X."/>
            <person name="Brodelius P.E."/>
            <person name="Rose J.K.C."/>
            <person name="Tang K."/>
        </authorList>
    </citation>
    <scope>NUCLEOTIDE SEQUENCE [LARGE SCALE GENOMIC DNA]</scope>
    <source>
        <strain evidence="15">cv. Huhao1</strain>
        <tissue evidence="14">Leaf</tissue>
    </source>
</reference>
<feature type="binding site" evidence="11">
    <location>
        <position position="219"/>
    </location>
    <ligand>
        <name>Ca(2+)</name>
        <dbReference type="ChEBI" id="CHEBI:29108"/>
        <label>3</label>
    </ligand>
</feature>
<dbReference type="SUPFAM" id="SSF47090">
    <property type="entry name" value="PGBD-like"/>
    <property type="match status" value="1"/>
</dbReference>
<dbReference type="SUPFAM" id="SSF55486">
    <property type="entry name" value="Metalloproteases ('zincins'), catalytic domain"/>
    <property type="match status" value="2"/>
</dbReference>
<sequence>MGELTRQIGTSVLPAFSHLPYPHLNPKGLLVNSTYSSPYGFLKGVKGCRKGEDIKGIHGLKLYLSRFGYLNYQTNPNITDPKKDHFDEELEAALKSYQVYYHLNATGTLDAPTLSKMVMPRCGFPDKEGHHHSNGPLHIVSHYSFFPGRPKWPRSKMRLTYGFGPRFPTRFMPPVARAFRKWTTASRYFTFSRARTYARADIKISFARRDHGDGSPFDGPGGVLAHAFAPTNGRLHFDADDRWVVGRVPNAFDVETLALHEIGHLLGLGHSRVQNAIMWPTFRSGVIKGIGSDDIRGIRALYCWRFRTYACADLKISFARRDHGDGSPFDGPSGVLAHAFAPTNGRFHFDADDRWVVGRVPNAYDVETLALHEIGHLLGLGHRRVQNAIMWPTFRSGVIKGIGSDDIRGIRALYRC</sequence>
<evidence type="ECO:0000256" key="12">
    <source>
        <dbReference type="PIRSR" id="PIRSR621190-5"/>
    </source>
</evidence>
<keyword evidence="4" id="KW-0732">Signal</keyword>
<dbReference type="AlphaFoldDB" id="A0A2U1QM92"/>
<evidence type="ECO:0000259" key="13">
    <source>
        <dbReference type="SMART" id="SM00235"/>
    </source>
</evidence>
<keyword evidence="9" id="KW-0325">Glycoprotein</keyword>
<dbReference type="InterPro" id="IPR001818">
    <property type="entry name" value="Pept_M10_metallopeptidase"/>
</dbReference>
<evidence type="ECO:0000256" key="9">
    <source>
        <dbReference type="ARBA" id="ARBA00023180"/>
    </source>
</evidence>
<dbReference type="PANTHER" id="PTHR10201:SF333">
    <property type="entry name" value="MATRILYSIN"/>
    <property type="match status" value="1"/>
</dbReference>
<evidence type="ECO:0000256" key="7">
    <source>
        <dbReference type="ARBA" id="ARBA00023049"/>
    </source>
</evidence>
<dbReference type="GO" id="GO:0008270">
    <property type="term" value="F:zinc ion binding"/>
    <property type="evidence" value="ECO:0007669"/>
    <property type="project" value="InterPro"/>
</dbReference>
<organism evidence="14 15">
    <name type="scientific">Artemisia annua</name>
    <name type="common">Sweet wormwood</name>
    <dbReference type="NCBI Taxonomy" id="35608"/>
    <lineage>
        <taxon>Eukaryota</taxon>
        <taxon>Viridiplantae</taxon>
        <taxon>Streptophyta</taxon>
        <taxon>Embryophyta</taxon>
        <taxon>Tracheophyta</taxon>
        <taxon>Spermatophyta</taxon>
        <taxon>Magnoliopsida</taxon>
        <taxon>eudicotyledons</taxon>
        <taxon>Gunneridae</taxon>
        <taxon>Pentapetalae</taxon>
        <taxon>asterids</taxon>
        <taxon>campanulids</taxon>
        <taxon>Asterales</taxon>
        <taxon>Asteraceae</taxon>
        <taxon>Asteroideae</taxon>
        <taxon>Anthemideae</taxon>
        <taxon>Artemisiinae</taxon>
        <taxon>Artemisia</taxon>
    </lineage>
</organism>
<feature type="binding site" evidence="11">
    <location>
        <position position="238"/>
    </location>
    <ligand>
        <name>Ca(2+)</name>
        <dbReference type="ChEBI" id="CHEBI:29108"/>
        <label>3</label>
    </ligand>
</feature>